<keyword evidence="5" id="KW-1185">Reference proteome</keyword>
<dbReference type="InterPro" id="IPR039143">
    <property type="entry name" value="GNPNAT1-like"/>
</dbReference>
<organism evidence="4 5">
    <name type="scientific">Aspergillus viridinutans</name>
    <dbReference type="NCBI Taxonomy" id="75553"/>
    <lineage>
        <taxon>Eukaryota</taxon>
        <taxon>Fungi</taxon>
        <taxon>Dikarya</taxon>
        <taxon>Ascomycota</taxon>
        <taxon>Pezizomycotina</taxon>
        <taxon>Eurotiomycetes</taxon>
        <taxon>Eurotiomycetidae</taxon>
        <taxon>Eurotiales</taxon>
        <taxon>Aspergillaceae</taxon>
        <taxon>Aspergillus</taxon>
        <taxon>Aspergillus subgen. Fumigati</taxon>
    </lineage>
</organism>
<dbReference type="Pfam" id="PF00583">
    <property type="entry name" value="Acetyltransf_1"/>
    <property type="match status" value="1"/>
</dbReference>
<dbReference type="InterPro" id="IPR000182">
    <property type="entry name" value="GNAT_dom"/>
</dbReference>
<comment type="pathway">
    <text evidence="1">Nucleotide-sugar biosynthesis; UDP-N-acetyl-alpha-D-glucosamine biosynthesis; N-acetyl-alpha-D-glucosamine 1-phosphate from alpha-D-glucosamine 6-phosphate (route I): step 1/2.</text>
</comment>
<dbReference type="InterPro" id="IPR016181">
    <property type="entry name" value="Acyl_CoA_acyltransferase"/>
</dbReference>
<dbReference type="OrthoDB" id="329272at2759"/>
<dbReference type="SUPFAM" id="SSF55729">
    <property type="entry name" value="Acyl-CoA N-acyltransferases (Nat)"/>
    <property type="match status" value="1"/>
</dbReference>
<dbReference type="AlphaFoldDB" id="A0A9P3BZD3"/>
<comment type="catalytic activity">
    <reaction evidence="1">
        <text>D-glucosamine 6-phosphate + acetyl-CoA = N-acetyl-D-glucosamine 6-phosphate + CoA + H(+)</text>
        <dbReference type="Rhea" id="RHEA:10292"/>
        <dbReference type="ChEBI" id="CHEBI:15378"/>
        <dbReference type="ChEBI" id="CHEBI:57287"/>
        <dbReference type="ChEBI" id="CHEBI:57288"/>
        <dbReference type="ChEBI" id="CHEBI:57513"/>
        <dbReference type="ChEBI" id="CHEBI:58725"/>
        <dbReference type="EC" id="2.3.1.4"/>
    </reaction>
</comment>
<comment type="caution">
    <text evidence="4">The sequence shown here is derived from an EMBL/GenBank/DDBJ whole genome shotgun (WGS) entry which is preliminary data.</text>
</comment>
<dbReference type="EMBL" id="BOPL01000007">
    <property type="protein sequence ID" value="GIK04984.1"/>
    <property type="molecule type" value="Genomic_DNA"/>
</dbReference>
<dbReference type="EC" id="2.3.1.4" evidence="1"/>
<feature type="compositionally biased region" description="Polar residues" evidence="2">
    <location>
        <begin position="1"/>
        <end position="12"/>
    </location>
</feature>
<protein>
    <recommendedName>
        <fullName evidence="1">Glucosamine 6-phosphate N-acetyltransferase</fullName>
        <ecNumber evidence="1">2.3.1.4</ecNumber>
    </recommendedName>
</protein>
<dbReference type="GeneID" id="66937065"/>
<dbReference type="GO" id="GO:0006048">
    <property type="term" value="P:UDP-N-acetylglucosamine biosynthetic process"/>
    <property type="evidence" value="ECO:0007669"/>
    <property type="project" value="UniProtKB-UniRule"/>
</dbReference>
<dbReference type="RefSeq" id="XP_043128170.1">
    <property type="nucleotide sequence ID" value="XM_043272235.1"/>
</dbReference>
<feature type="region of interest" description="Disordered" evidence="2">
    <location>
        <begin position="1"/>
        <end position="25"/>
    </location>
</feature>
<evidence type="ECO:0000256" key="1">
    <source>
        <dbReference type="RuleBase" id="RU365086"/>
    </source>
</evidence>
<keyword evidence="1" id="KW-0808">Transferase</keyword>
<dbReference type="PANTHER" id="PTHR13355:SF11">
    <property type="entry name" value="GLUCOSAMINE 6-PHOSPHATE N-ACETYLTRANSFERASE"/>
    <property type="match status" value="1"/>
</dbReference>
<dbReference type="GO" id="GO:0004343">
    <property type="term" value="F:glucosamine 6-phosphate N-acetyltransferase activity"/>
    <property type="evidence" value="ECO:0007669"/>
    <property type="project" value="UniProtKB-UniRule"/>
</dbReference>
<comment type="similarity">
    <text evidence="1">Belongs to the acetyltransferase family. GNA1 subfamily.</text>
</comment>
<keyword evidence="1" id="KW-0012">Acyltransferase</keyword>
<evidence type="ECO:0000256" key="2">
    <source>
        <dbReference type="SAM" id="MobiDB-lite"/>
    </source>
</evidence>
<gene>
    <name evidence="4" type="ORF">Aspvir_009083</name>
</gene>
<dbReference type="Gene3D" id="3.40.630.30">
    <property type="match status" value="1"/>
</dbReference>
<evidence type="ECO:0000259" key="3">
    <source>
        <dbReference type="Pfam" id="PF00583"/>
    </source>
</evidence>
<evidence type="ECO:0000313" key="5">
    <source>
        <dbReference type="Proteomes" id="UP000710440"/>
    </source>
</evidence>
<dbReference type="CDD" id="cd04301">
    <property type="entry name" value="NAT_SF"/>
    <property type="match status" value="1"/>
</dbReference>
<accession>A0A9P3BZD3</accession>
<dbReference type="Proteomes" id="UP000710440">
    <property type="component" value="Unassembled WGS sequence"/>
</dbReference>
<proteinExistence type="inferred from homology"/>
<reference evidence="4 5" key="1">
    <citation type="submission" date="2021-02" db="EMBL/GenBank/DDBJ databases">
        <title>Pan-genome distribution and transcriptional activeness of fungal secondary metabolism genes in Aspergillus section Fumigati.</title>
        <authorList>
            <person name="Takahashi H."/>
            <person name="Umemura M."/>
            <person name="Ninomiya A."/>
            <person name="Kusuya Y."/>
            <person name="Urayama S."/>
            <person name="Shimizu M."/>
            <person name="Watanabe A."/>
            <person name="Kamei K."/>
            <person name="Yaguchi T."/>
            <person name="Hagiwara D."/>
        </authorList>
    </citation>
    <scope>NUCLEOTIDE SEQUENCE [LARGE SCALE GENOMIC DNA]</scope>
    <source>
        <strain evidence="4 5">IFM 47045</strain>
    </source>
</reference>
<evidence type="ECO:0000313" key="4">
    <source>
        <dbReference type="EMBL" id="GIK04984.1"/>
    </source>
</evidence>
<name>A0A9P3BZD3_ASPVI</name>
<feature type="domain" description="N-acetyltransferase" evidence="3">
    <location>
        <begin position="61"/>
        <end position="153"/>
    </location>
</feature>
<dbReference type="PANTHER" id="PTHR13355">
    <property type="entry name" value="GLUCOSAMINE 6-PHOSPHATE N-ACETYLTRANSFERASE"/>
    <property type="match status" value="1"/>
</dbReference>
<sequence>MTIQSTTKSFTVALQPPPGPNLTLPTPSNPFPPTNPPVFNDAMAIRLKVFVEEQHVSASAEIDDDDPRSWQWVIYDTSNAVKTPVAVVRLVPPPQAPHELITNPGADASSLAKYDTAHEPYIKLTRVAVLREYRGLGLGRRLVDEALGWARGHVEEIEEACRRVVRREVRWKGLVLVHAQVQGEKMYERFGFVTDEKMGRWDEEGIEHLGMWKRIDLEPRSYIYSTITDGSEIPR</sequence>